<proteinExistence type="predicted"/>
<reference evidence="6 7" key="1">
    <citation type="submission" date="2020-05" db="EMBL/GenBank/DDBJ databases">
        <title>MicrobeNet Type strains.</title>
        <authorList>
            <person name="Nicholson A.C."/>
        </authorList>
    </citation>
    <scope>NUCLEOTIDE SEQUENCE [LARGE SCALE GENOMIC DNA]</scope>
    <source>
        <strain evidence="6 7">JCM 14282</strain>
    </source>
</reference>
<dbReference type="RefSeq" id="WP_167038017.1">
    <property type="nucleotide sequence ID" value="NZ_BAAANA010000001.1"/>
</dbReference>
<evidence type="ECO:0000313" key="7">
    <source>
        <dbReference type="Proteomes" id="UP000543598"/>
    </source>
</evidence>
<evidence type="ECO:0000256" key="2">
    <source>
        <dbReference type="ARBA" id="ARBA00022448"/>
    </source>
</evidence>
<keyword evidence="2" id="KW-0813">Transport</keyword>
<keyword evidence="7" id="KW-1185">Reference proteome</keyword>
<dbReference type="GO" id="GO:0015888">
    <property type="term" value="P:thiamine transport"/>
    <property type="evidence" value="ECO:0007669"/>
    <property type="project" value="TreeGrafter"/>
</dbReference>
<name>A0A7Y2LZM8_9MICO</name>
<evidence type="ECO:0000256" key="3">
    <source>
        <dbReference type="ARBA" id="ARBA00022729"/>
    </source>
</evidence>
<comment type="caution">
    <text evidence="6">The sequence shown here is derived from an EMBL/GenBank/DDBJ whole genome shotgun (WGS) entry which is preliminary data.</text>
</comment>
<dbReference type="PANTHER" id="PTHR30006:SF3">
    <property type="entry name" value="THIAMINE-BINDING PERIPLASMIC PROTEIN"/>
    <property type="match status" value="1"/>
</dbReference>
<keyword evidence="4" id="KW-0574">Periplasm</keyword>
<accession>A0A7Y2LZM8</accession>
<sequence length="366" mass="39335">MSLKRHSAAAALLALSVFAVTACSASSEPTAGSGAAADGEDSRYAGDGQVVYAGFGGTGADAMQAAWFDPFADASGIELVRDDAVSWIRLQEMVDAGAMEWDVAQGNISYGVTDNPDLEYLDCEIINCAAFDNAGYPAYPQAVPLLSLAAVLTYNTDRFDKGELTGLRDFFDPTIEGMRTIGPITNGWHGTLEAALIADGVDREDLYPLDVERALSVLDRIKDRLIIAQDNQQCINDVSTGESVLGICNNGRVAIAAQEGYPVAIAWGLQIQEADYVYIPKGAPHLENAQKLIAYIVDHQAAISNEIAYGALNPDAEGLSPDSPYIDFVPTQHELDGDQAPIRFDLDWWGENRPAVIERITEWIAG</sequence>
<dbReference type="Proteomes" id="UP000543598">
    <property type="component" value="Unassembled WGS sequence"/>
</dbReference>
<evidence type="ECO:0000313" key="6">
    <source>
        <dbReference type="EMBL" id="NNH03795.1"/>
    </source>
</evidence>
<evidence type="ECO:0000256" key="1">
    <source>
        <dbReference type="ARBA" id="ARBA00004418"/>
    </source>
</evidence>
<dbReference type="AlphaFoldDB" id="A0A7Y2LZM8"/>
<dbReference type="Gene3D" id="3.40.190.10">
    <property type="entry name" value="Periplasmic binding protein-like II"/>
    <property type="match status" value="2"/>
</dbReference>
<dbReference type="PANTHER" id="PTHR30006">
    <property type="entry name" value="THIAMINE-BINDING PERIPLASMIC PROTEIN-RELATED"/>
    <property type="match status" value="1"/>
</dbReference>
<gene>
    <name evidence="6" type="ORF">HLA99_08040</name>
</gene>
<keyword evidence="3 5" id="KW-0732">Signal</keyword>
<feature type="chain" id="PRO_5039057450" evidence="5">
    <location>
        <begin position="23"/>
        <end position="366"/>
    </location>
</feature>
<dbReference type="Pfam" id="PF13416">
    <property type="entry name" value="SBP_bac_8"/>
    <property type="match status" value="1"/>
</dbReference>
<comment type="subcellular location">
    <subcellularLocation>
        <location evidence="1">Periplasm</location>
    </subcellularLocation>
</comment>
<protein>
    <submittedName>
        <fullName evidence="6">Extracellular solute-binding protein</fullName>
    </submittedName>
</protein>
<dbReference type="GO" id="GO:0030976">
    <property type="term" value="F:thiamine pyrophosphate binding"/>
    <property type="evidence" value="ECO:0007669"/>
    <property type="project" value="TreeGrafter"/>
</dbReference>
<dbReference type="InterPro" id="IPR006059">
    <property type="entry name" value="SBP"/>
</dbReference>
<evidence type="ECO:0000256" key="4">
    <source>
        <dbReference type="ARBA" id="ARBA00022764"/>
    </source>
</evidence>
<organism evidence="6 7">
    <name type="scientific">Microbacterium ulmi</name>
    <dbReference type="NCBI Taxonomy" id="179095"/>
    <lineage>
        <taxon>Bacteria</taxon>
        <taxon>Bacillati</taxon>
        <taxon>Actinomycetota</taxon>
        <taxon>Actinomycetes</taxon>
        <taxon>Micrococcales</taxon>
        <taxon>Microbacteriaceae</taxon>
        <taxon>Microbacterium</taxon>
    </lineage>
</organism>
<dbReference type="GO" id="GO:0030288">
    <property type="term" value="C:outer membrane-bounded periplasmic space"/>
    <property type="evidence" value="ECO:0007669"/>
    <property type="project" value="TreeGrafter"/>
</dbReference>
<dbReference type="EMBL" id="JABEMB010000009">
    <property type="protein sequence ID" value="NNH03795.1"/>
    <property type="molecule type" value="Genomic_DNA"/>
</dbReference>
<dbReference type="PROSITE" id="PS51257">
    <property type="entry name" value="PROKAR_LIPOPROTEIN"/>
    <property type="match status" value="1"/>
</dbReference>
<feature type="signal peptide" evidence="5">
    <location>
        <begin position="1"/>
        <end position="22"/>
    </location>
</feature>
<evidence type="ECO:0000256" key="5">
    <source>
        <dbReference type="SAM" id="SignalP"/>
    </source>
</evidence>
<dbReference type="GO" id="GO:0030975">
    <property type="term" value="F:thiamine binding"/>
    <property type="evidence" value="ECO:0007669"/>
    <property type="project" value="TreeGrafter"/>
</dbReference>
<dbReference type="SUPFAM" id="SSF53850">
    <property type="entry name" value="Periplasmic binding protein-like II"/>
    <property type="match status" value="1"/>
</dbReference>